<dbReference type="Proteomes" id="UP000827138">
    <property type="component" value="Chromosome"/>
</dbReference>
<organism evidence="1 2">
    <name type="scientific">Streptomyces akebiae</name>
    <dbReference type="NCBI Taxonomy" id="2865673"/>
    <lineage>
        <taxon>Bacteria</taxon>
        <taxon>Bacillati</taxon>
        <taxon>Actinomycetota</taxon>
        <taxon>Actinomycetes</taxon>
        <taxon>Kitasatosporales</taxon>
        <taxon>Streptomycetaceae</taxon>
        <taxon>Streptomyces</taxon>
    </lineage>
</organism>
<keyword evidence="2" id="KW-1185">Reference proteome</keyword>
<evidence type="ECO:0000313" key="1">
    <source>
        <dbReference type="EMBL" id="QYX79167.1"/>
    </source>
</evidence>
<protein>
    <submittedName>
        <fullName evidence="1">Uncharacterized protein</fullName>
    </submittedName>
</protein>
<name>A0ABX8XU81_9ACTN</name>
<dbReference type="RefSeq" id="WP_220647978.1">
    <property type="nucleotide sequence ID" value="NZ_CP080647.1"/>
</dbReference>
<gene>
    <name evidence="1" type="ORF">K1J60_23980</name>
</gene>
<sequence>MTDLQTVRAAQQDLAAYLATDRRVNGVGITSGTDGYAIKVNVVSAQDRPDLPTVFKGVPVEVAVVGKIKAVGSRS</sequence>
<proteinExistence type="predicted"/>
<evidence type="ECO:0000313" key="2">
    <source>
        <dbReference type="Proteomes" id="UP000827138"/>
    </source>
</evidence>
<accession>A0ABX8XU81</accession>
<reference evidence="1 2" key="1">
    <citation type="submission" date="2021-08" db="EMBL/GenBank/DDBJ databases">
        <authorList>
            <person name="Ping M."/>
        </authorList>
    </citation>
    <scope>NUCLEOTIDE SEQUENCE [LARGE SCALE GENOMIC DNA]</scope>
    <source>
        <strain evidence="1 2">MG28</strain>
    </source>
</reference>
<dbReference type="EMBL" id="CP080647">
    <property type="protein sequence ID" value="QYX79167.1"/>
    <property type="molecule type" value="Genomic_DNA"/>
</dbReference>